<dbReference type="PANTHER" id="PTHR45910">
    <property type="entry name" value="N-ALPHA-ACETYLTRANSFERASE 20"/>
    <property type="match status" value="1"/>
</dbReference>
<reference evidence="23" key="1">
    <citation type="submission" date="2014-03" db="EMBL/GenBank/DDBJ databases">
        <authorList>
            <person name="Aksoy S."/>
            <person name="Warren W."/>
            <person name="Wilson R.K."/>
        </authorList>
    </citation>
    <scope>NUCLEOTIDE SEQUENCE [LARGE SCALE GENOMIC DNA]</scope>
    <source>
        <strain evidence="23">IAEA</strain>
    </source>
</reference>
<dbReference type="AlphaFoldDB" id="A0A1A9WVL8"/>
<dbReference type="GO" id="GO:0120518">
    <property type="term" value="F:protein N-terminal-methionine acetyltransferase activity"/>
    <property type="evidence" value="ECO:0007669"/>
    <property type="project" value="UniProtKB-EC"/>
</dbReference>
<dbReference type="InterPro" id="IPR000182">
    <property type="entry name" value="GNAT_dom"/>
</dbReference>
<evidence type="ECO:0000256" key="3">
    <source>
        <dbReference type="ARBA" id="ARBA00022490"/>
    </source>
</evidence>
<evidence type="ECO:0000313" key="22">
    <source>
        <dbReference type="EnsemblMetazoa" id="GBRI034133-PA"/>
    </source>
</evidence>
<comment type="catalytic activity">
    <reaction evidence="18">
        <text>N-terminal L-methionyl-L-asparaginyl-[protein] + acetyl-CoA = N-terminal N(alpha)-acetyl-L-methionyl-L-asparaginyl-[protein] + CoA + H(+)</text>
        <dbReference type="Rhea" id="RHEA:50484"/>
        <dbReference type="Rhea" id="RHEA-COMP:12694"/>
        <dbReference type="Rhea" id="RHEA-COMP:12695"/>
        <dbReference type="ChEBI" id="CHEBI:15378"/>
        <dbReference type="ChEBI" id="CHEBI:57287"/>
        <dbReference type="ChEBI" id="CHEBI:57288"/>
        <dbReference type="ChEBI" id="CHEBI:133356"/>
        <dbReference type="ChEBI" id="CHEBI:133358"/>
        <dbReference type="EC" id="2.3.1.254"/>
    </reaction>
</comment>
<keyword evidence="4" id="KW-0808">Transferase</keyword>
<feature type="domain" description="N-acetyltransferase" evidence="21">
    <location>
        <begin position="2"/>
        <end position="161"/>
    </location>
</feature>
<evidence type="ECO:0000256" key="16">
    <source>
        <dbReference type="ARBA" id="ARBA00046112"/>
    </source>
</evidence>
<evidence type="ECO:0000256" key="2">
    <source>
        <dbReference type="ARBA" id="ARBA00004496"/>
    </source>
</evidence>
<dbReference type="EnsemblMetazoa" id="GBRI034133-RA">
    <property type="protein sequence ID" value="GBRI034133-PA"/>
    <property type="gene ID" value="GBRI034133"/>
</dbReference>
<comment type="similarity">
    <text evidence="7">Belongs to the acetyltransferase family. ARD1 subfamily.</text>
</comment>
<evidence type="ECO:0000256" key="13">
    <source>
        <dbReference type="ARBA" id="ARBA00042702"/>
    </source>
</evidence>
<dbReference type="PANTHER" id="PTHR45910:SF1">
    <property type="entry name" value="N-ALPHA-ACETYLTRANSFERASE 20"/>
    <property type="match status" value="1"/>
</dbReference>
<evidence type="ECO:0000256" key="7">
    <source>
        <dbReference type="ARBA" id="ARBA00025786"/>
    </source>
</evidence>
<evidence type="ECO:0000259" key="21">
    <source>
        <dbReference type="PROSITE" id="PS51186"/>
    </source>
</evidence>
<evidence type="ECO:0000256" key="19">
    <source>
        <dbReference type="ARBA" id="ARBA00048177"/>
    </source>
</evidence>
<dbReference type="VEuPathDB" id="VectorBase:GBRI034133"/>
<dbReference type="InterPro" id="IPR051646">
    <property type="entry name" value="NatB_acetyltransferase_subunit"/>
</dbReference>
<evidence type="ECO:0000256" key="20">
    <source>
        <dbReference type="ARBA" id="ARBA00048890"/>
    </source>
</evidence>
<protein>
    <recommendedName>
        <fullName evidence="10">N-alpha-acetyltransferase 20</fullName>
        <ecNumber evidence="9">2.3.1.254</ecNumber>
    </recommendedName>
    <alternativeName>
        <fullName evidence="14">Methionine N-acetyltransferase</fullName>
    </alternativeName>
    <alternativeName>
        <fullName evidence="11">N-acetyltransferase 5</fullName>
    </alternativeName>
    <alternativeName>
        <fullName evidence="15">N-terminal acetyltransferase B complex catalytic subunit NAA20</fullName>
    </alternativeName>
    <alternativeName>
        <fullName evidence="13">N-terminal acetyltransferase B complex catalytic subunit NAT5</fullName>
    </alternativeName>
    <alternativeName>
        <fullName evidence="12">NatB catalytic subunit</fullName>
    </alternativeName>
</protein>
<evidence type="ECO:0000256" key="5">
    <source>
        <dbReference type="ARBA" id="ARBA00023242"/>
    </source>
</evidence>
<evidence type="ECO:0000256" key="18">
    <source>
        <dbReference type="ARBA" id="ARBA00047402"/>
    </source>
</evidence>
<reference evidence="22" key="2">
    <citation type="submission" date="2020-05" db="UniProtKB">
        <authorList>
            <consortium name="EnsemblMetazoa"/>
        </authorList>
    </citation>
    <scope>IDENTIFICATION</scope>
    <source>
        <strain evidence="22">IAEA</strain>
    </source>
</reference>
<organism evidence="22 23">
    <name type="scientific">Glossina brevipalpis</name>
    <dbReference type="NCBI Taxonomy" id="37001"/>
    <lineage>
        <taxon>Eukaryota</taxon>
        <taxon>Metazoa</taxon>
        <taxon>Ecdysozoa</taxon>
        <taxon>Arthropoda</taxon>
        <taxon>Hexapoda</taxon>
        <taxon>Insecta</taxon>
        <taxon>Pterygota</taxon>
        <taxon>Neoptera</taxon>
        <taxon>Endopterygota</taxon>
        <taxon>Diptera</taxon>
        <taxon>Brachycera</taxon>
        <taxon>Muscomorpha</taxon>
        <taxon>Hippoboscoidea</taxon>
        <taxon>Glossinidae</taxon>
        <taxon>Glossina</taxon>
    </lineage>
</organism>
<dbReference type="FunFam" id="3.40.630.30:FF:000015">
    <property type="entry name" value="N-alpha-acetyltransferase 20 isoform X1"/>
    <property type="match status" value="1"/>
</dbReference>
<keyword evidence="5" id="KW-0539">Nucleus</keyword>
<dbReference type="GO" id="GO:0005634">
    <property type="term" value="C:nucleus"/>
    <property type="evidence" value="ECO:0007669"/>
    <property type="project" value="UniProtKB-SubCell"/>
</dbReference>
<accession>A0A1A9WVL8</accession>
<name>A0A1A9WVL8_9MUSC</name>
<comment type="catalytic activity">
    <reaction evidence="20">
        <text>N-terminal L-methionyl-L-glutamyl-[protein] + acetyl-CoA = N-terminal N(alpha)-acetyl-L-methionyl-L-glutamyl-[protein] + CoA + H(+)</text>
        <dbReference type="Rhea" id="RHEA:50488"/>
        <dbReference type="Rhea" id="RHEA-COMP:12696"/>
        <dbReference type="Rhea" id="RHEA-COMP:12697"/>
        <dbReference type="ChEBI" id="CHEBI:15378"/>
        <dbReference type="ChEBI" id="CHEBI:57287"/>
        <dbReference type="ChEBI" id="CHEBI:57288"/>
        <dbReference type="ChEBI" id="CHEBI:133359"/>
        <dbReference type="ChEBI" id="CHEBI:133360"/>
        <dbReference type="EC" id="2.3.1.254"/>
    </reaction>
</comment>
<dbReference type="InterPro" id="IPR016181">
    <property type="entry name" value="Acyl_CoA_acyltransferase"/>
</dbReference>
<evidence type="ECO:0000256" key="10">
    <source>
        <dbReference type="ARBA" id="ARBA00039529"/>
    </source>
</evidence>
<dbReference type="Gene3D" id="3.40.630.30">
    <property type="match status" value="1"/>
</dbReference>
<proteinExistence type="inferred from homology"/>
<keyword evidence="3" id="KW-0963">Cytoplasm</keyword>
<comment type="subcellular location">
    <subcellularLocation>
        <location evidence="2">Cytoplasm</location>
    </subcellularLocation>
    <subcellularLocation>
        <location evidence="1">Nucleus</location>
    </subcellularLocation>
</comment>
<keyword evidence="6" id="KW-0012">Acyltransferase</keyword>
<evidence type="ECO:0000256" key="15">
    <source>
        <dbReference type="ARBA" id="ARBA00042743"/>
    </source>
</evidence>
<dbReference type="GO" id="GO:0031416">
    <property type="term" value="C:NatB complex"/>
    <property type="evidence" value="ECO:0007669"/>
    <property type="project" value="TreeGrafter"/>
</dbReference>
<evidence type="ECO:0000256" key="12">
    <source>
        <dbReference type="ARBA" id="ARBA00042295"/>
    </source>
</evidence>
<dbReference type="EC" id="2.3.1.254" evidence="9"/>
<evidence type="ECO:0000256" key="11">
    <source>
        <dbReference type="ARBA" id="ARBA00041220"/>
    </source>
</evidence>
<dbReference type="Proteomes" id="UP000091820">
    <property type="component" value="Unassembled WGS sequence"/>
</dbReference>
<evidence type="ECO:0000256" key="17">
    <source>
        <dbReference type="ARBA" id="ARBA00047385"/>
    </source>
</evidence>
<evidence type="ECO:0000256" key="14">
    <source>
        <dbReference type="ARBA" id="ARBA00042723"/>
    </source>
</evidence>
<evidence type="ECO:0000256" key="8">
    <source>
        <dbReference type="ARBA" id="ARBA00038748"/>
    </source>
</evidence>
<dbReference type="Pfam" id="PF00583">
    <property type="entry name" value="Acetyltransf_1"/>
    <property type="match status" value="1"/>
</dbReference>
<dbReference type="STRING" id="37001.A0A1A9WVL8"/>
<evidence type="ECO:0000256" key="1">
    <source>
        <dbReference type="ARBA" id="ARBA00004123"/>
    </source>
</evidence>
<comment type="function">
    <text evidence="16">Catalytic subunit of the NatB complex which catalyzes acetylation of the N-terminal methionine residues of peptides beginning with Met-Asp, Met-Glu, Met-Asn and Met-Gln. Proteins with cell cycle functions are overrepresented in the pool of NatB substrates. Required for maintaining the structure and function of actomyosin fibers and for proper cellular migration.</text>
</comment>
<evidence type="ECO:0000256" key="4">
    <source>
        <dbReference type="ARBA" id="ARBA00022679"/>
    </source>
</evidence>
<evidence type="ECO:0000256" key="9">
    <source>
        <dbReference type="ARBA" id="ARBA00039120"/>
    </source>
</evidence>
<dbReference type="SUPFAM" id="SSF55729">
    <property type="entry name" value="Acyl-CoA N-acyltransferases (Nat)"/>
    <property type="match status" value="1"/>
</dbReference>
<comment type="catalytic activity">
    <reaction evidence="17">
        <text>N-terminal L-methionyl-L-aspartyl-[protein] + acetyl-CoA = N-terminal N(alpha)-acetyl-L-methionyl-L-aspartyl-[protein] + CoA + H(+)</text>
        <dbReference type="Rhea" id="RHEA:50480"/>
        <dbReference type="Rhea" id="RHEA-COMP:12692"/>
        <dbReference type="Rhea" id="RHEA-COMP:12693"/>
        <dbReference type="ChEBI" id="CHEBI:15378"/>
        <dbReference type="ChEBI" id="CHEBI:57287"/>
        <dbReference type="ChEBI" id="CHEBI:57288"/>
        <dbReference type="ChEBI" id="CHEBI:133045"/>
        <dbReference type="ChEBI" id="CHEBI:133063"/>
        <dbReference type="EC" id="2.3.1.254"/>
    </reaction>
</comment>
<keyword evidence="23" id="KW-1185">Reference proteome</keyword>
<sequence length="184" mass="21527">MTTLRPFTCDDLFKFNNVVLLFCLIVSNFDPLTETYGLSFYTQYLARWPEYFQLAESPSGQIMGYIMGKVEGHMENWHGHVTALTVSPDYRRLGLAGLLMNFLEDISEKKRAYFVDLFVRKSNQVAINMYKNLGYIIYRTILDYYSGENDEDAYDMRKALSRDVEKKSIIPYTQPVRLEDLDMN</sequence>
<comment type="subunit">
    <text evidence="8">Component of the N-terminal acetyltransferase B (NatB) complex which is composed of NAA20 and NAA25.</text>
</comment>
<evidence type="ECO:0000313" key="23">
    <source>
        <dbReference type="Proteomes" id="UP000091820"/>
    </source>
</evidence>
<evidence type="ECO:0000256" key="6">
    <source>
        <dbReference type="ARBA" id="ARBA00023315"/>
    </source>
</evidence>
<comment type="catalytic activity">
    <reaction evidence="19">
        <text>N-terminal L-methionyl-L-glutaminyl-[protein] + acetyl-CoA = N-terminal N(alpha)-acetyl-L-methionyl-L-glutaminyl-[protein] + CoA + H(+)</text>
        <dbReference type="Rhea" id="RHEA:50492"/>
        <dbReference type="Rhea" id="RHEA-COMP:12698"/>
        <dbReference type="Rhea" id="RHEA-COMP:12699"/>
        <dbReference type="ChEBI" id="CHEBI:15378"/>
        <dbReference type="ChEBI" id="CHEBI:57287"/>
        <dbReference type="ChEBI" id="CHEBI:57288"/>
        <dbReference type="ChEBI" id="CHEBI:133361"/>
        <dbReference type="ChEBI" id="CHEBI:133362"/>
        <dbReference type="EC" id="2.3.1.254"/>
    </reaction>
</comment>
<dbReference type="PROSITE" id="PS51186">
    <property type="entry name" value="GNAT"/>
    <property type="match status" value="1"/>
</dbReference>
<dbReference type="CDD" id="cd04301">
    <property type="entry name" value="NAT_SF"/>
    <property type="match status" value="1"/>
</dbReference>